<dbReference type="EMBL" id="GL945437">
    <property type="protein sequence ID" value="EGO22285.1"/>
    <property type="molecule type" value="Genomic_DNA"/>
</dbReference>
<evidence type="ECO:0000313" key="2">
    <source>
        <dbReference type="Proteomes" id="UP000008064"/>
    </source>
</evidence>
<proteinExistence type="predicted"/>
<organism evidence="2">
    <name type="scientific">Serpula lacrymans var. lacrymans (strain S7.9)</name>
    <name type="common">Dry rot fungus</name>
    <dbReference type="NCBI Taxonomy" id="578457"/>
    <lineage>
        <taxon>Eukaryota</taxon>
        <taxon>Fungi</taxon>
        <taxon>Dikarya</taxon>
        <taxon>Basidiomycota</taxon>
        <taxon>Agaricomycotina</taxon>
        <taxon>Agaricomycetes</taxon>
        <taxon>Agaricomycetidae</taxon>
        <taxon>Boletales</taxon>
        <taxon>Coniophorineae</taxon>
        <taxon>Serpulaceae</taxon>
        <taxon>Serpula</taxon>
    </lineage>
</organism>
<gene>
    <name evidence="1" type="ORF">SERLADRAFT_472893</name>
</gene>
<accession>F8P437</accession>
<dbReference type="Proteomes" id="UP000008064">
    <property type="component" value="Unassembled WGS sequence"/>
</dbReference>
<sequence length="91" mass="9176">MRVCRGWRIRHIACRRDWGISGGSGGGRGLGVGNKGVVCETGGLVREGIVWGGCIGVVDGGVLLTGSIGVMRALEWAVLSILVQGGGVGGS</sequence>
<dbReference type="AlphaFoldDB" id="F8P437"/>
<reference evidence="2" key="1">
    <citation type="journal article" date="2011" name="Science">
        <title>The plant cell wall-decomposing machinery underlies the functional diversity of forest fungi.</title>
        <authorList>
            <person name="Eastwood D.C."/>
            <person name="Floudas D."/>
            <person name="Binder M."/>
            <person name="Majcherczyk A."/>
            <person name="Schneider P."/>
            <person name="Aerts A."/>
            <person name="Asiegbu F.O."/>
            <person name="Baker S.E."/>
            <person name="Barry K."/>
            <person name="Bendiksby M."/>
            <person name="Blumentritt M."/>
            <person name="Coutinho P.M."/>
            <person name="Cullen D."/>
            <person name="de Vries R.P."/>
            <person name="Gathman A."/>
            <person name="Goodell B."/>
            <person name="Henrissat B."/>
            <person name="Ihrmark K."/>
            <person name="Kauserud H."/>
            <person name="Kohler A."/>
            <person name="LaButti K."/>
            <person name="Lapidus A."/>
            <person name="Lavin J.L."/>
            <person name="Lee Y.-H."/>
            <person name="Lindquist E."/>
            <person name="Lilly W."/>
            <person name="Lucas S."/>
            <person name="Morin E."/>
            <person name="Murat C."/>
            <person name="Oguiza J.A."/>
            <person name="Park J."/>
            <person name="Pisabarro A.G."/>
            <person name="Riley R."/>
            <person name="Rosling A."/>
            <person name="Salamov A."/>
            <person name="Schmidt O."/>
            <person name="Schmutz J."/>
            <person name="Skrede I."/>
            <person name="Stenlid J."/>
            <person name="Wiebenga A."/>
            <person name="Xie X."/>
            <person name="Kuees U."/>
            <person name="Hibbett D.S."/>
            <person name="Hoffmeister D."/>
            <person name="Hoegberg N."/>
            <person name="Martin F."/>
            <person name="Grigoriev I.V."/>
            <person name="Watkinson S.C."/>
        </authorList>
    </citation>
    <scope>NUCLEOTIDE SEQUENCE [LARGE SCALE GENOMIC DNA]</scope>
    <source>
        <strain evidence="2">S7.9</strain>
    </source>
</reference>
<dbReference type="HOGENOM" id="CLU_2428416_0_0_1"/>
<dbReference type="GeneID" id="18820212"/>
<protein>
    <submittedName>
        <fullName evidence="1">Uncharacterized protein</fullName>
    </submittedName>
</protein>
<name>F8P437_SERL9</name>
<evidence type="ECO:0000313" key="1">
    <source>
        <dbReference type="EMBL" id="EGO22285.1"/>
    </source>
</evidence>
<dbReference type="RefSeq" id="XP_007320823.1">
    <property type="nucleotide sequence ID" value="XM_007320761.1"/>
</dbReference>
<dbReference type="KEGG" id="sla:SERLADRAFT_472893"/>